<keyword evidence="6" id="KW-0436">Ligase</keyword>
<evidence type="ECO:0000256" key="8">
    <source>
        <dbReference type="ARBA" id="ARBA00022737"/>
    </source>
</evidence>
<comment type="subunit">
    <text evidence="13">Heterodimer composed of 2 chains; the small (or glutamine) chain promotes the hydrolysis of glutamine to ammonia, which is used by the large (or ammonia) chain to synthesize carbamoyl phosphate.</text>
</comment>
<evidence type="ECO:0000256" key="5">
    <source>
        <dbReference type="ARBA" id="ARBA00012738"/>
    </source>
</evidence>
<evidence type="ECO:0000256" key="4">
    <source>
        <dbReference type="ARBA" id="ARBA00009799"/>
    </source>
</evidence>
<evidence type="ECO:0000256" key="3">
    <source>
        <dbReference type="ARBA" id="ARBA00005077"/>
    </source>
</evidence>
<comment type="catalytic activity">
    <reaction evidence="18">
        <text>hydrogencarbonate + NH4(+) + 2 ATP = carbamoyl phosphate + 2 ADP + phosphate + 2 H(+)</text>
        <dbReference type="Rhea" id="RHEA:18029"/>
        <dbReference type="ChEBI" id="CHEBI:15378"/>
        <dbReference type="ChEBI" id="CHEBI:17544"/>
        <dbReference type="ChEBI" id="CHEBI:28938"/>
        <dbReference type="ChEBI" id="CHEBI:30616"/>
        <dbReference type="ChEBI" id="CHEBI:43474"/>
        <dbReference type="ChEBI" id="CHEBI:58228"/>
        <dbReference type="ChEBI" id="CHEBI:456216"/>
        <dbReference type="EC" id="6.3.4.16"/>
    </reaction>
</comment>
<dbReference type="InterPro" id="IPR016185">
    <property type="entry name" value="PreATP-grasp_dom_sf"/>
</dbReference>
<dbReference type="InterPro" id="IPR005483">
    <property type="entry name" value="CPSase_dom"/>
</dbReference>
<dbReference type="InterPro" id="IPR036897">
    <property type="entry name" value="CarbamoylP_synth_lsu_oligo_sf"/>
</dbReference>
<dbReference type="NCBIfam" id="NF003671">
    <property type="entry name" value="PRK05294.1"/>
    <property type="match status" value="1"/>
</dbReference>
<evidence type="ECO:0000256" key="15">
    <source>
        <dbReference type="ARBA" id="ARBA00044249"/>
    </source>
</evidence>
<keyword evidence="8" id="KW-0677">Repeat</keyword>
<evidence type="ECO:0000256" key="1">
    <source>
        <dbReference type="ARBA" id="ARBA00001947"/>
    </source>
</evidence>
<name>A0AAI8VBB1_9PEZI</name>
<dbReference type="PROSITE" id="PS51855">
    <property type="entry name" value="MGS"/>
    <property type="match status" value="1"/>
</dbReference>
<comment type="subcellular location">
    <subcellularLocation>
        <location evidence="2">Mitochondrion</location>
    </subcellularLocation>
</comment>
<dbReference type="InterPro" id="IPR005480">
    <property type="entry name" value="CPSase_lsu_oligo"/>
</dbReference>
<dbReference type="SUPFAM" id="SSF52440">
    <property type="entry name" value="PreATP-grasp domain"/>
    <property type="match status" value="2"/>
</dbReference>
<evidence type="ECO:0000256" key="11">
    <source>
        <dbReference type="ARBA" id="ARBA00023128"/>
    </source>
</evidence>
<dbReference type="NCBIfam" id="TIGR01369">
    <property type="entry name" value="CPSaseII_lrg"/>
    <property type="match status" value="1"/>
</dbReference>
<evidence type="ECO:0000256" key="19">
    <source>
        <dbReference type="ARBA" id="ARBA00048816"/>
    </source>
</evidence>
<sequence>MALSTKLVGRAPALLRHGRRLPTTLPRRQFTAATARAPSQALASSRAYGFAQKRTFTATAACANANAAAAQEAPNPKAYLESGVIKPRDIVDVKKVLVIGSGGLAIGQAGEFDYSGSQALKALKEAGVASVLINPNIATIQTNHVLADEIYYLPVTAEYVTHVIERERPDGIFLSFGGQTALNLGVQMQRMGIFERYGVKVLGTSVHTLELSEDRDLFAKALNEIDIPIAKSIAVGTIDEAIDAASKIGYPIIVRAAYALGGLGSGFANNEEELRNMAARSLTLSPQILVEKSLKGWKEVEYEVVRDANNNCITVCNMENFDPLGTHTGDSIVVAPSQTLSDEEYHMLRTAAIKIVRHLGVVGECNVQYALQPDGLDYRVIEVNARLSRSSALASKATGYPLAYTAAKIGLGHTLPELPNAVTKTTTANFEPSLDYIVTKIPRWDLAKFQHVKRDIGSAMKSVGEVMAIGRTFEESFQKAIRQVDPKFVGFQGDKFDDLDYELSHPTDRRWLAVGQAMMHEGYTVDRVHELSKIDKWFLYKLQNLVDCTKEMEAVGSLEGLKKNLVLKAKKMGFSDRQVANAVKSDEDSVRAHRLSMGIRPWVKKIDTLAAEFPADTNYLYTTYNASSHDVTFEDKGTVILGSGVYRIGSSVEFDWCAVSATLALREMGQKTVMINYNPETYSTDFDTADKLYFEELSYERVMDIYDLENASGVVVSVGGQLPQNIALRLQETGKANVLGTDPKDIDKAEDRQKFSEILDSIGVDQPAWKELTSVADAEKFAQDVGYPVLVRPSYVLSGAAMTVIHSQEDLKDKLEAASNVSPDHPVVITKFIEGAQEIDVDGVASQGSLIVHAVSEHVEHAGVHSGDATLILPPANLDEHIMSRLKEIAEKVAKAWKITGPFNMQIIKADNPEGGEPALKVIECNLRASRSFPFVSKVLGTNFIDVATKALVGKQVPDPTDLMAVKRDYLATKVPQFSWTRLAGADPFLGVEMASTGEMACFGKDLVEAYWTSLQSTMNFRMPEPGEGILFGGEVSKPWLSTIADYLAPLGYKFYAAGDDVKQHLESSTKDKVKVEVIEFPKEDKRALREVFQKYDIRGVFNLALARGKTVMDVDYVMRRNAVDFGVPLFMEPQTAMLFAQCMSEKLPRKEGIPTEVRRWSEFIGGKPL</sequence>
<proteinExistence type="inferred from homology"/>
<feature type="domain" description="ATP-grasp" evidence="22">
    <location>
        <begin position="756"/>
        <end position="953"/>
    </location>
</feature>
<dbReference type="InterPro" id="IPR011607">
    <property type="entry name" value="MGS-like_dom"/>
</dbReference>
<evidence type="ECO:0000256" key="20">
    <source>
        <dbReference type="ARBA" id="ARBA00068891"/>
    </source>
</evidence>
<dbReference type="InterPro" id="IPR011761">
    <property type="entry name" value="ATP-grasp"/>
</dbReference>
<dbReference type="SUPFAM" id="SSF56059">
    <property type="entry name" value="Glutathione synthetase ATP-binding domain-like"/>
    <property type="match status" value="2"/>
</dbReference>
<dbReference type="PANTHER" id="PTHR11405">
    <property type="entry name" value="CARBAMOYLTRANSFERASE FAMILY MEMBER"/>
    <property type="match status" value="1"/>
</dbReference>
<dbReference type="Gene3D" id="3.40.50.1380">
    <property type="entry name" value="Methylglyoxal synthase-like domain"/>
    <property type="match status" value="1"/>
</dbReference>
<dbReference type="InterPro" id="IPR006275">
    <property type="entry name" value="CPSase_lsu"/>
</dbReference>
<evidence type="ECO:0000313" key="25">
    <source>
        <dbReference type="Proteomes" id="UP001295740"/>
    </source>
</evidence>
<comment type="cofactor">
    <cofactor evidence="1">
        <name>Zn(2+)</name>
        <dbReference type="ChEBI" id="CHEBI:29105"/>
    </cofactor>
</comment>
<dbReference type="Gene3D" id="3.40.50.20">
    <property type="match status" value="2"/>
</dbReference>
<dbReference type="InterPro" id="IPR013815">
    <property type="entry name" value="ATP_grasp_subdomain_1"/>
</dbReference>
<dbReference type="FunFam" id="1.10.1030.10:FF:000001">
    <property type="entry name" value="Carbamoyl-phosphate synthase large chain"/>
    <property type="match status" value="1"/>
</dbReference>
<dbReference type="GO" id="GO:0005739">
    <property type="term" value="C:mitochondrion"/>
    <property type="evidence" value="ECO:0007669"/>
    <property type="project" value="UniProtKB-SubCell"/>
</dbReference>
<dbReference type="FunFam" id="3.30.470.20:FF:000004">
    <property type="entry name" value="Carbamoyl-phosphate synthase (glutamine-hydrolyzing)"/>
    <property type="match status" value="1"/>
</dbReference>
<dbReference type="FunFam" id="3.40.50.1380:FF:000015">
    <property type="entry name" value="Carbamoyl-phosphate synthase arginine-specific large chain"/>
    <property type="match status" value="1"/>
</dbReference>
<dbReference type="Pfam" id="PF02787">
    <property type="entry name" value="CPSase_L_D3"/>
    <property type="match status" value="1"/>
</dbReference>
<evidence type="ECO:0000256" key="12">
    <source>
        <dbReference type="ARBA" id="ARBA00023211"/>
    </source>
</evidence>
<evidence type="ECO:0000256" key="7">
    <source>
        <dbReference type="ARBA" id="ARBA00022723"/>
    </source>
</evidence>
<evidence type="ECO:0000259" key="23">
    <source>
        <dbReference type="PROSITE" id="PS51855"/>
    </source>
</evidence>
<comment type="similarity">
    <text evidence="4">Belongs to the CarB family.</text>
</comment>
<keyword evidence="25" id="KW-1185">Reference proteome</keyword>
<dbReference type="GO" id="GO:0005524">
    <property type="term" value="F:ATP binding"/>
    <property type="evidence" value="ECO:0007669"/>
    <property type="project" value="UniProtKB-UniRule"/>
</dbReference>
<reference evidence="24" key="1">
    <citation type="submission" date="2023-10" db="EMBL/GenBank/DDBJ databases">
        <authorList>
            <person name="Hackl T."/>
        </authorList>
    </citation>
    <scope>NUCLEOTIDE SEQUENCE</scope>
</reference>
<keyword evidence="11" id="KW-0496">Mitochondrion</keyword>
<dbReference type="EC" id="6.3.5.5" evidence="5"/>
<dbReference type="PROSITE" id="PS00867">
    <property type="entry name" value="CPSASE_2"/>
    <property type="match status" value="2"/>
</dbReference>
<evidence type="ECO:0000313" key="24">
    <source>
        <dbReference type="EMBL" id="CAJ2501770.1"/>
    </source>
</evidence>
<dbReference type="PROSITE" id="PS50975">
    <property type="entry name" value="ATP_GRASP"/>
    <property type="match status" value="2"/>
</dbReference>
<dbReference type="FunFam" id="3.40.50.20:FF:000002">
    <property type="entry name" value="Carbamoyl-phosphate synthase large chain"/>
    <property type="match status" value="1"/>
</dbReference>
<dbReference type="Proteomes" id="UP001295740">
    <property type="component" value="Unassembled WGS sequence"/>
</dbReference>
<comment type="pathway">
    <text evidence="3">Amino-acid biosynthesis; L-arginine biosynthesis; carbamoyl phosphate from bicarbonate: step 1/1.</text>
</comment>
<dbReference type="InterPro" id="IPR036914">
    <property type="entry name" value="MGS-like_dom_sf"/>
</dbReference>
<evidence type="ECO:0000256" key="18">
    <source>
        <dbReference type="ARBA" id="ARBA00047359"/>
    </source>
</evidence>
<keyword evidence="12" id="KW-0464">Manganese</keyword>
<evidence type="ECO:0000256" key="21">
    <source>
        <dbReference type="PROSITE-ProRule" id="PRU00409"/>
    </source>
</evidence>
<comment type="caution">
    <text evidence="24">The sequence shown here is derived from an EMBL/GenBank/DDBJ whole genome shotgun (WGS) entry which is preliminary data.</text>
</comment>
<evidence type="ECO:0000256" key="2">
    <source>
        <dbReference type="ARBA" id="ARBA00004173"/>
    </source>
</evidence>
<dbReference type="InterPro" id="IPR005479">
    <property type="entry name" value="CPAse_ATP-bd"/>
</dbReference>
<evidence type="ECO:0000259" key="22">
    <source>
        <dbReference type="PROSITE" id="PS50975"/>
    </source>
</evidence>
<dbReference type="InterPro" id="IPR058047">
    <property type="entry name" value="CPSase_preATP-grasp"/>
</dbReference>
<organism evidence="24 25">
    <name type="scientific">Anthostomella pinea</name>
    <dbReference type="NCBI Taxonomy" id="933095"/>
    <lineage>
        <taxon>Eukaryota</taxon>
        <taxon>Fungi</taxon>
        <taxon>Dikarya</taxon>
        <taxon>Ascomycota</taxon>
        <taxon>Pezizomycotina</taxon>
        <taxon>Sordariomycetes</taxon>
        <taxon>Xylariomycetidae</taxon>
        <taxon>Xylariales</taxon>
        <taxon>Xylariaceae</taxon>
        <taxon>Anthostomella</taxon>
    </lineage>
</organism>
<dbReference type="Gene3D" id="3.30.470.20">
    <property type="entry name" value="ATP-grasp fold, B domain"/>
    <property type="match status" value="2"/>
</dbReference>
<dbReference type="Gene3D" id="3.30.1490.20">
    <property type="entry name" value="ATP-grasp fold, A domain"/>
    <property type="match status" value="1"/>
</dbReference>
<feature type="domain" description="ATP-grasp" evidence="22">
    <location>
        <begin position="219"/>
        <end position="411"/>
    </location>
</feature>
<dbReference type="PROSITE" id="PS00866">
    <property type="entry name" value="CPSASE_1"/>
    <property type="match status" value="2"/>
</dbReference>
<evidence type="ECO:0000256" key="14">
    <source>
        <dbReference type="ARBA" id="ARBA00044063"/>
    </source>
</evidence>
<gene>
    <name evidence="24" type="ORF">KHLLAP_LOCUS2238</name>
</gene>
<comment type="catalytic activity">
    <reaction evidence="19">
        <text>hydrogencarbonate + L-glutamine + 2 ATP + H2O = carbamoyl phosphate + L-glutamate + 2 ADP + phosphate + 2 H(+)</text>
        <dbReference type="Rhea" id="RHEA:18633"/>
        <dbReference type="ChEBI" id="CHEBI:15377"/>
        <dbReference type="ChEBI" id="CHEBI:15378"/>
        <dbReference type="ChEBI" id="CHEBI:17544"/>
        <dbReference type="ChEBI" id="CHEBI:29985"/>
        <dbReference type="ChEBI" id="CHEBI:30616"/>
        <dbReference type="ChEBI" id="CHEBI:43474"/>
        <dbReference type="ChEBI" id="CHEBI:58228"/>
        <dbReference type="ChEBI" id="CHEBI:58359"/>
        <dbReference type="ChEBI" id="CHEBI:456216"/>
        <dbReference type="EC" id="6.3.5.5"/>
    </reaction>
</comment>
<dbReference type="Pfam" id="PF02786">
    <property type="entry name" value="CPSase_L_D2"/>
    <property type="match status" value="2"/>
</dbReference>
<dbReference type="NCBIfam" id="NF009455">
    <property type="entry name" value="PRK12815.1"/>
    <property type="match status" value="1"/>
</dbReference>
<dbReference type="PANTHER" id="PTHR11405:SF53">
    <property type="entry name" value="CARBAMOYL-PHOSPHATE SYNTHASE [AMMONIA], MITOCHONDRIAL"/>
    <property type="match status" value="1"/>
</dbReference>
<dbReference type="AlphaFoldDB" id="A0AAI8VBB1"/>
<evidence type="ECO:0000256" key="17">
    <source>
        <dbReference type="ARBA" id="ARBA00044334"/>
    </source>
</evidence>
<dbReference type="EMBL" id="CAUWAG010000003">
    <property type="protein sequence ID" value="CAJ2501770.1"/>
    <property type="molecule type" value="Genomic_DNA"/>
</dbReference>
<dbReference type="FunFam" id="3.30.1490.20:FF:000001">
    <property type="entry name" value="Carbamoyl-phosphate synthase large chain"/>
    <property type="match status" value="1"/>
</dbReference>
<evidence type="ECO:0000256" key="6">
    <source>
        <dbReference type="ARBA" id="ARBA00022598"/>
    </source>
</evidence>
<dbReference type="GO" id="GO:0004088">
    <property type="term" value="F:carbamoyl-phosphate synthase (glutamine-hydrolyzing) activity"/>
    <property type="evidence" value="ECO:0007669"/>
    <property type="project" value="UniProtKB-EC"/>
</dbReference>
<accession>A0AAI8VBB1</accession>
<feature type="domain" description="MGS-like" evidence="23">
    <location>
        <begin position="1021"/>
        <end position="1170"/>
    </location>
</feature>
<dbReference type="FunFam" id="3.30.470.20:FF:000001">
    <property type="entry name" value="Carbamoyl-phosphate synthase large chain"/>
    <property type="match status" value="1"/>
</dbReference>
<protein>
    <recommendedName>
        <fullName evidence="20">Carbamoyl phosphate synthase arginine-specific large chain, mitochondrial</fullName>
        <ecNumber evidence="14">6.3.4.16</ecNumber>
        <ecNumber evidence="5">6.3.5.5</ecNumber>
    </recommendedName>
    <alternativeName>
        <fullName evidence="16">Ammonium-dependent carbamoyl phosphate synthetase</fullName>
    </alternativeName>
    <alternativeName>
        <fullName evidence="15">Arginine-specific carbamoyl phosphate synthetase, ammonia chain</fullName>
    </alternativeName>
    <alternativeName>
        <fullName evidence="17">Glutamine-dependent carbamoyl phosphate synthetase</fullName>
    </alternativeName>
</protein>
<keyword evidence="9 21" id="KW-0547">Nucleotide-binding</keyword>
<dbReference type="CDD" id="cd01423">
    <property type="entry name" value="MGS_CPS_I_III"/>
    <property type="match status" value="1"/>
</dbReference>
<dbReference type="PRINTS" id="PR00098">
    <property type="entry name" value="CPSASE"/>
</dbReference>
<evidence type="ECO:0000256" key="16">
    <source>
        <dbReference type="ARBA" id="ARBA00044318"/>
    </source>
</evidence>
<evidence type="ECO:0000256" key="13">
    <source>
        <dbReference type="ARBA" id="ARBA00044031"/>
    </source>
</evidence>
<evidence type="ECO:0000256" key="9">
    <source>
        <dbReference type="ARBA" id="ARBA00022741"/>
    </source>
</evidence>
<dbReference type="GO" id="GO:0004087">
    <property type="term" value="F:carbamoyl-phosphate synthase (ammonia) activity"/>
    <property type="evidence" value="ECO:0007669"/>
    <property type="project" value="UniProtKB-EC"/>
</dbReference>
<dbReference type="Pfam" id="PF25596">
    <property type="entry name" value="CPSase_L_D1"/>
    <property type="match status" value="2"/>
</dbReference>
<dbReference type="Gene3D" id="1.10.1030.10">
    <property type="entry name" value="Carbamoyl-phosphate synthetase, large subunit oligomerisation domain"/>
    <property type="match status" value="1"/>
</dbReference>
<keyword evidence="7" id="KW-0479">Metal-binding</keyword>
<dbReference type="SMART" id="SM01096">
    <property type="entry name" value="CPSase_L_D3"/>
    <property type="match status" value="1"/>
</dbReference>
<dbReference type="GO" id="GO:0046872">
    <property type="term" value="F:metal ion binding"/>
    <property type="evidence" value="ECO:0007669"/>
    <property type="project" value="UniProtKB-KW"/>
</dbReference>
<dbReference type="GO" id="GO:0006526">
    <property type="term" value="P:L-arginine biosynthetic process"/>
    <property type="evidence" value="ECO:0007669"/>
    <property type="project" value="UniProtKB-ARBA"/>
</dbReference>
<dbReference type="SUPFAM" id="SSF52335">
    <property type="entry name" value="Methylglyoxal synthase-like"/>
    <property type="match status" value="1"/>
</dbReference>
<evidence type="ECO:0000256" key="10">
    <source>
        <dbReference type="ARBA" id="ARBA00022840"/>
    </source>
</evidence>
<dbReference type="FunFam" id="3.40.50.20:FF:000001">
    <property type="entry name" value="Carbamoyl-phosphate synthase large chain"/>
    <property type="match status" value="1"/>
</dbReference>
<dbReference type="EC" id="6.3.4.16" evidence="14"/>
<dbReference type="SUPFAM" id="SSF48108">
    <property type="entry name" value="Carbamoyl phosphate synthetase, large subunit connection domain"/>
    <property type="match status" value="1"/>
</dbReference>
<keyword evidence="10 21" id="KW-0067">ATP-binding</keyword>